<dbReference type="InterPro" id="IPR000980">
    <property type="entry name" value="SH2"/>
</dbReference>
<evidence type="ECO:0000256" key="10">
    <source>
        <dbReference type="PROSITE-ProRule" id="PRU00191"/>
    </source>
</evidence>
<comment type="subcellular location">
    <subcellularLocation>
        <location evidence="1">Cytoplasm</location>
    </subcellularLocation>
</comment>
<feature type="region of interest" description="Disordered" evidence="11">
    <location>
        <begin position="79"/>
        <end position="374"/>
    </location>
</feature>
<accession>A0A401STU6</accession>
<comment type="function">
    <text evidence="5">Adapter protein primarily involved in signaling pathways within T-cells, as well as other immune cells such as platelets, mast cells, and natural killer (NK) cells. Plays a crucial role for transducing signal from the T-cell receptor (TCR) after antigen recognition leading to T-cell activation. Mechanistically, once phosphorylated by the kinase ZAP70, mediates interactions with the guanine-nucleotide exchange factor VAV1, the adapter protein NCK and the kinase ITK. In turn, stimulates the activation of PKC-theta/PRKCQ and NF-kappa-B transcriptional activity in response to CD3 and CD28 costimulation. Also plays an essential role in AGER-induced signaling pathways including p38 MAPK and ERK1/2 activation leading to cytokine release and pro-inflammatory responses.</text>
</comment>
<comment type="subunit">
    <text evidence="6">Interacts with SLA. Interacts with CBLB. Interacts with GRB2. Interacts with SHB. Interacts with PRAM1. Interacts (via SH2 domain) with CD6 (via tyrosine phosphorylated C-terminus). Interacts with FYB1 and the phosphorylated form of FYB2. Interacts with 14-3-3 adapter/YWHAZ; this phosphorylation leads to YWHAZ proteolytic degradation. Interacts with VAV1; this interaction plays a role in TCR-mediated cytokine production. Interacts with AGER; this interaction plays an important role in AGER-mediated pro-inflammatory responses and cytokine release.</text>
</comment>
<gene>
    <name evidence="13" type="ORF">chiPu_0012269</name>
</gene>
<reference evidence="13 14" key="1">
    <citation type="journal article" date="2018" name="Nat. Ecol. Evol.">
        <title>Shark genomes provide insights into elasmobranch evolution and the origin of vertebrates.</title>
        <authorList>
            <person name="Hara Y"/>
            <person name="Yamaguchi K"/>
            <person name="Onimaru K"/>
            <person name="Kadota M"/>
            <person name="Koyanagi M"/>
            <person name="Keeley SD"/>
            <person name="Tatsumi K"/>
            <person name="Tanaka K"/>
            <person name="Motone F"/>
            <person name="Kageyama Y"/>
            <person name="Nozu R"/>
            <person name="Adachi N"/>
            <person name="Nishimura O"/>
            <person name="Nakagawa R"/>
            <person name="Tanegashima C"/>
            <person name="Kiyatake I"/>
            <person name="Matsumoto R"/>
            <person name="Murakumo K"/>
            <person name="Nishida K"/>
            <person name="Terakita A"/>
            <person name="Kuratani S"/>
            <person name="Sato K"/>
            <person name="Hyodo S Kuraku.S."/>
        </authorList>
    </citation>
    <scope>NUCLEOTIDE SEQUENCE [LARGE SCALE GENOMIC DNA]</scope>
</reference>
<evidence type="ECO:0000256" key="8">
    <source>
        <dbReference type="ARBA" id="ARBA00076939"/>
    </source>
</evidence>
<dbReference type="EMBL" id="BEZZ01000545">
    <property type="protein sequence ID" value="GCC33798.1"/>
    <property type="molecule type" value="Genomic_DNA"/>
</dbReference>
<evidence type="ECO:0000313" key="14">
    <source>
        <dbReference type="Proteomes" id="UP000287033"/>
    </source>
</evidence>
<dbReference type="PRINTS" id="PR00401">
    <property type="entry name" value="SH2DOMAIN"/>
</dbReference>
<feature type="compositionally biased region" description="Low complexity" evidence="11">
    <location>
        <begin position="364"/>
        <end position="374"/>
    </location>
</feature>
<protein>
    <recommendedName>
        <fullName evidence="7">Lymphocyte cytosolic protein 2</fullName>
    </recommendedName>
    <alternativeName>
        <fullName evidence="8">SH2 domain-containing leukocyte protein of 76 kDa</fullName>
    </alternativeName>
    <alternativeName>
        <fullName evidence="9">SLP-76 tyrosine phosphoprotein</fullName>
    </alternativeName>
</protein>
<evidence type="ECO:0000313" key="13">
    <source>
        <dbReference type="EMBL" id="GCC33798.1"/>
    </source>
</evidence>
<dbReference type="STRING" id="137246.A0A401STU6"/>
<dbReference type="FunFam" id="1.10.150.50:FF:000051">
    <property type="entry name" value="Lymphocyte cytosolic protein 2"/>
    <property type="match status" value="1"/>
</dbReference>
<keyword evidence="14" id="KW-1185">Reference proteome</keyword>
<evidence type="ECO:0000256" key="6">
    <source>
        <dbReference type="ARBA" id="ARBA00064703"/>
    </source>
</evidence>
<dbReference type="Gene3D" id="1.10.150.50">
    <property type="entry name" value="Transcription Factor, Ets-1"/>
    <property type="match status" value="1"/>
</dbReference>
<dbReference type="Pfam" id="PF07647">
    <property type="entry name" value="SAM_2"/>
    <property type="match status" value="1"/>
</dbReference>
<feature type="domain" description="SH2" evidence="12">
    <location>
        <begin position="397"/>
        <end position="507"/>
    </location>
</feature>
<dbReference type="Pfam" id="PF00017">
    <property type="entry name" value="SH2"/>
    <property type="match status" value="1"/>
</dbReference>
<evidence type="ECO:0000256" key="11">
    <source>
        <dbReference type="SAM" id="MobiDB-lite"/>
    </source>
</evidence>
<evidence type="ECO:0000256" key="9">
    <source>
        <dbReference type="ARBA" id="ARBA00079396"/>
    </source>
</evidence>
<evidence type="ECO:0000256" key="4">
    <source>
        <dbReference type="ARBA" id="ARBA00022999"/>
    </source>
</evidence>
<organism evidence="13 14">
    <name type="scientific">Chiloscyllium punctatum</name>
    <name type="common">Brownbanded bambooshark</name>
    <name type="synonym">Hemiscyllium punctatum</name>
    <dbReference type="NCBI Taxonomy" id="137246"/>
    <lineage>
        <taxon>Eukaryota</taxon>
        <taxon>Metazoa</taxon>
        <taxon>Chordata</taxon>
        <taxon>Craniata</taxon>
        <taxon>Vertebrata</taxon>
        <taxon>Chondrichthyes</taxon>
        <taxon>Elasmobranchii</taxon>
        <taxon>Galeomorphii</taxon>
        <taxon>Galeoidea</taxon>
        <taxon>Orectolobiformes</taxon>
        <taxon>Hemiscylliidae</taxon>
        <taxon>Chiloscyllium</taxon>
    </lineage>
</organism>
<dbReference type="InterPro" id="IPR001660">
    <property type="entry name" value="SAM"/>
</dbReference>
<evidence type="ECO:0000256" key="7">
    <source>
        <dbReference type="ARBA" id="ARBA00073181"/>
    </source>
</evidence>
<dbReference type="GO" id="GO:0002376">
    <property type="term" value="P:immune system process"/>
    <property type="evidence" value="ECO:0007669"/>
    <property type="project" value="UniProtKB-ARBA"/>
</dbReference>
<dbReference type="GO" id="GO:0035556">
    <property type="term" value="P:intracellular signal transduction"/>
    <property type="evidence" value="ECO:0007669"/>
    <property type="project" value="TreeGrafter"/>
</dbReference>
<keyword evidence="2" id="KW-0963">Cytoplasm</keyword>
<dbReference type="PANTHER" id="PTHR14098:SF1">
    <property type="entry name" value="LYMPHOCYTE CYTOSOLIC PROTEIN 2"/>
    <property type="match status" value="1"/>
</dbReference>
<name>A0A401STU6_CHIPU</name>
<dbReference type="Gene3D" id="3.30.505.10">
    <property type="entry name" value="SH2 domain"/>
    <property type="match status" value="1"/>
</dbReference>
<evidence type="ECO:0000256" key="5">
    <source>
        <dbReference type="ARBA" id="ARBA00055328"/>
    </source>
</evidence>
<feature type="compositionally biased region" description="Polar residues" evidence="11">
    <location>
        <begin position="304"/>
        <end position="313"/>
    </location>
</feature>
<dbReference type="SUPFAM" id="SSF55550">
    <property type="entry name" value="SH2 domain"/>
    <property type="match status" value="1"/>
</dbReference>
<dbReference type="AlphaFoldDB" id="A0A401STU6"/>
<keyword evidence="3" id="KW-0597">Phosphoprotein</keyword>
<evidence type="ECO:0000256" key="1">
    <source>
        <dbReference type="ARBA" id="ARBA00004496"/>
    </source>
</evidence>
<feature type="compositionally biased region" description="Polar residues" evidence="11">
    <location>
        <begin position="212"/>
        <end position="223"/>
    </location>
</feature>
<dbReference type="FunFam" id="3.30.505.10:FF:000016">
    <property type="entry name" value="B-cell linker protein isoform 2"/>
    <property type="match status" value="1"/>
</dbReference>
<feature type="compositionally biased region" description="Basic and acidic residues" evidence="11">
    <location>
        <begin position="320"/>
        <end position="329"/>
    </location>
</feature>
<dbReference type="OrthoDB" id="9934029at2759"/>
<dbReference type="InterPro" id="IPR036860">
    <property type="entry name" value="SH2_dom_sf"/>
</dbReference>
<keyword evidence="4 10" id="KW-0727">SH2 domain</keyword>
<proteinExistence type="predicted"/>
<dbReference type="GO" id="GO:0005829">
    <property type="term" value="C:cytosol"/>
    <property type="evidence" value="ECO:0007669"/>
    <property type="project" value="UniProtKB-ARBA"/>
</dbReference>
<dbReference type="InterPro" id="IPR051751">
    <property type="entry name" value="Immunoreceptor_sig_adapters"/>
</dbReference>
<dbReference type="SUPFAM" id="SSF47769">
    <property type="entry name" value="SAM/Pointed domain"/>
    <property type="match status" value="1"/>
</dbReference>
<dbReference type="OMA" id="GSRNQCM"/>
<dbReference type="GO" id="GO:0007169">
    <property type="term" value="P:cell surface receptor protein tyrosine kinase signaling pathway"/>
    <property type="evidence" value="ECO:0007669"/>
    <property type="project" value="TreeGrafter"/>
</dbReference>
<feature type="compositionally biased region" description="Acidic residues" evidence="11">
    <location>
        <begin position="103"/>
        <end position="139"/>
    </location>
</feature>
<evidence type="ECO:0000259" key="12">
    <source>
        <dbReference type="PROSITE" id="PS50001"/>
    </source>
</evidence>
<evidence type="ECO:0000256" key="2">
    <source>
        <dbReference type="ARBA" id="ARBA00022490"/>
    </source>
</evidence>
<dbReference type="InterPro" id="IPR013761">
    <property type="entry name" value="SAM/pointed_sf"/>
</dbReference>
<feature type="compositionally biased region" description="Pro residues" evidence="11">
    <location>
        <begin position="271"/>
        <end position="285"/>
    </location>
</feature>
<dbReference type="PANTHER" id="PTHR14098">
    <property type="entry name" value="SH2 DOMAIN CONTAINING PROTEIN"/>
    <property type="match status" value="1"/>
</dbReference>
<dbReference type="PROSITE" id="PS50001">
    <property type="entry name" value="SH2"/>
    <property type="match status" value="1"/>
</dbReference>
<dbReference type="SMART" id="SM00252">
    <property type="entry name" value="SH2"/>
    <property type="match status" value="1"/>
</dbReference>
<comment type="caution">
    <text evidence="13">The sequence shown here is derived from an EMBL/GenBank/DDBJ whole genome shotgun (WGS) entry which is preliminary data.</text>
</comment>
<evidence type="ECO:0000256" key="3">
    <source>
        <dbReference type="ARBA" id="ARBA00022553"/>
    </source>
</evidence>
<dbReference type="Proteomes" id="UP000287033">
    <property type="component" value="Unassembled WGS sequence"/>
</dbReference>
<sequence length="509" mass="57376">MAFRNLPNRNDVFNWSANHLADYFRMLDWKDCEKVVKKNSITGQRFLNMSENDIQKFPTLRVPQIHQLCHEINKREGTRSFFPKRHQNQIIHESTDDRPIDDVGWDSDEFTEDDDDYEDPDQQQDSGDDGGDYESPNEDGEGHNSDNDYEPPPSNDEEAHQIKICAAKPISNDSDYADKRSTIKSANHPPIPPQRPGSVPITPAGNRGNMANMFSNLSVSEDSGQGKDRSFSSPGYRAPVVDRSRKPTLDQPAPGHSERDSPSMGKKSPFPEKPAMPGPPRPPFGNRPEPTSSRMPKPTMPVDRSNSSLGRRQTSPRPSIPDRRLDRPLPRPVDSALNANTFPYRTPRPGPKPNFSGGNQLANPDSLSPSGSLPPRFQQVPQFLRLILVFQSLSREWYVSDIGRTEAEAALRSNNKDGTFLVRDSSRRNNEQPYVLMVLFGYKVYNIPIRYQETTDVFLLGTGLRGRENFRSVTEIIEYHSQTPLLLIDGKDPSGVHRNQCVLTYPAGQ</sequence>